<dbReference type="GO" id="GO:0035091">
    <property type="term" value="F:phosphatidylinositol binding"/>
    <property type="evidence" value="ECO:0007669"/>
    <property type="project" value="InterPro"/>
</dbReference>
<feature type="region of interest" description="Disordered" evidence="1">
    <location>
        <begin position="113"/>
        <end position="137"/>
    </location>
</feature>
<dbReference type="Pfam" id="PF00787">
    <property type="entry name" value="PX"/>
    <property type="match status" value="1"/>
</dbReference>
<name>A0AAV9I9J0_9RHOD</name>
<dbReference type="InterPro" id="IPR036871">
    <property type="entry name" value="PX_dom_sf"/>
</dbReference>
<organism evidence="3 4">
    <name type="scientific">Galdieria yellowstonensis</name>
    <dbReference type="NCBI Taxonomy" id="3028027"/>
    <lineage>
        <taxon>Eukaryota</taxon>
        <taxon>Rhodophyta</taxon>
        <taxon>Bangiophyceae</taxon>
        <taxon>Galdieriales</taxon>
        <taxon>Galdieriaceae</taxon>
        <taxon>Galdieria</taxon>
    </lineage>
</organism>
<evidence type="ECO:0000256" key="1">
    <source>
        <dbReference type="SAM" id="MobiDB-lite"/>
    </source>
</evidence>
<proteinExistence type="predicted"/>
<feature type="compositionally biased region" description="Polar residues" evidence="1">
    <location>
        <begin position="490"/>
        <end position="513"/>
    </location>
</feature>
<feature type="region of interest" description="Disordered" evidence="1">
    <location>
        <begin position="53"/>
        <end position="84"/>
    </location>
</feature>
<evidence type="ECO:0000313" key="3">
    <source>
        <dbReference type="EMBL" id="KAK4524064.1"/>
    </source>
</evidence>
<dbReference type="PANTHER" id="PTHR10555">
    <property type="entry name" value="SORTING NEXIN"/>
    <property type="match status" value="1"/>
</dbReference>
<feature type="region of interest" description="Disordered" evidence="1">
    <location>
        <begin position="488"/>
        <end position="513"/>
    </location>
</feature>
<reference evidence="3 4" key="1">
    <citation type="submission" date="2022-07" db="EMBL/GenBank/DDBJ databases">
        <title>Genome-wide signatures of adaptation to extreme environments.</title>
        <authorList>
            <person name="Cho C.H."/>
            <person name="Yoon H.S."/>
        </authorList>
    </citation>
    <scope>NUCLEOTIDE SEQUENCE [LARGE SCALE GENOMIC DNA]</scope>
    <source>
        <strain evidence="3 4">108.79 E11</strain>
    </source>
</reference>
<dbReference type="AlphaFoldDB" id="A0AAV9I9J0"/>
<dbReference type="InterPro" id="IPR027267">
    <property type="entry name" value="AH/BAR_dom_sf"/>
</dbReference>
<dbReference type="Gene3D" id="3.30.1520.10">
    <property type="entry name" value="Phox-like domain"/>
    <property type="match status" value="1"/>
</dbReference>
<comment type="caution">
    <text evidence="3">The sequence shown here is derived from an EMBL/GenBank/DDBJ whole genome shotgun (WGS) entry which is preliminary data.</text>
</comment>
<dbReference type="Gene3D" id="1.20.1270.60">
    <property type="entry name" value="Arfaptin homology (AH) domain/BAR domain"/>
    <property type="match status" value="1"/>
</dbReference>
<feature type="domain" description="PX" evidence="2">
    <location>
        <begin position="212"/>
        <end position="290"/>
    </location>
</feature>
<gene>
    <name evidence="3" type="ORF">GAYE_SCF01G1963</name>
</gene>
<evidence type="ECO:0000259" key="2">
    <source>
        <dbReference type="Pfam" id="PF00787"/>
    </source>
</evidence>
<dbReference type="CDD" id="cd06093">
    <property type="entry name" value="PX_domain"/>
    <property type="match status" value="1"/>
</dbReference>
<dbReference type="PANTHER" id="PTHR10555:SF170">
    <property type="entry name" value="FI18122P1"/>
    <property type="match status" value="1"/>
</dbReference>
<sequence length="586" mass="67475">MSQLEELEHPLQKHPLNFTNVQNGNTFYSLTETDSLDFLLDAVPSTLLPPSPDAACSFPIQQRPEPTESPVSSNPSLEEPWEETGAATSASLSMVAFTGDQNVKDPLQSDFATTSQWTKDETDDSQQPPFVMDDEVNSKRNDQDIFFHDIQVEMGSHLPSKNVVLVRFRLSAKYFGTESATTREGIDAQLESILESDAKKEETKDNLVVALSIERSKEDFKLLDAMLRKEYRFCIFPRLPEESFTDRFRYKSGDGGGSTCRLQKEYERYLERINRHPQLGHSDEFLSFFGACKDGMRWSERCAAFLRNAQNKNDDTNSRIGKNLAQWARCQVSEATKELRKGLSLIFESHHSKEVDSQESVLARMEKIDRYLHSLETGLVAAHKALEQYVERRCSLSKLVSSLECCFLERSRQEGSKMGTIFSQVAQSFAKDMFYPKSQGEEWLDAVLQDYSFLARDARRVLGERLQAYESYEKALSEHNERMRKLENGHMSSSTSSQHTENPNHGATSSSKQLNECRQLYERAAYLTDSELRRFRLEYHLEMNRALYRLAYEHWKAHMDSGKSWEQVFRLCDKQRTFLQLQSAQR</sequence>
<dbReference type="GO" id="GO:0005768">
    <property type="term" value="C:endosome"/>
    <property type="evidence" value="ECO:0007669"/>
    <property type="project" value="TreeGrafter"/>
</dbReference>
<dbReference type="Proteomes" id="UP001300502">
    <property type="component" value="Unassembled WGS sequence"/>
</dbReference>
<protein>
    <recommendedName>
        <fullName evidence="2">PX domain-containing protein</fullName>
    </recommendedName>
</protein>
<dbReference type="SUPFAM" id="SSF64268">
    <property type="entry name" value="PX domain"/>
    <property type="match status" value="1"/>
</dbReference>
<dbReference type="EMBL" id="JANCYU010000021">
    <property type="protein sequence ID" value="KAK4524064.1"/>
    <property type="molecule type" value="Genomic_DNA"/>
</dbReference>
<dbReference type="InterPro" id="IPR001683">
    <property type="entry name" value="PX_dom"/>
</dbReference>
<evidence type="ECO:0000313" key="4">
    <source>
        <dbReference type="Proteomes" id="UP001300502"/>
    </source>
</evidence>
<keyword evidence="4" id="KW-1185">Reference proteome</keyword>
<accession>A0AAV9I9J0</accession>